<sequence>MADGDKITVLNRNVQKRSRHEEVDCPENGQVYGKTQKTSLESSFLIRELLSLKLIPLVYYEGSEYLSEELIHTRLGW</sequence>
<gene>
    <name evidence="1" type="ORF">OEA66_18375</name>
</gene>
<evidence type="ECO:0000313" key="1">
    <source>
        <dbReference type="EMBL" id="MCX8534317.1"/>
    </source>
</evidence>
<dbReference type="Proteomes" id="UP001070176">
    <property type="component" value="Unassembled WGS sequence"/>
</dbReference>
<evidence type="ECO:0000313" key="2">
    <source>
        <dbReference type="Proteomes" id="UP001070176"/>
    </source>
</evidence>
<accession>A0ABT3Y876</accession>
<reference evidence="1" key="1">
    <citation type="submission" date="2022-10" db="EMBL/GenBank/DDBJ databases">
        <title>Chryseobacterium sp. nov., a novel bacterial species.</title>
        <authorList>
            <person name="Cao Y."/>
        </authorList>
    </citation>
    <scope>NUCLEOTIDE SEQUENCE</scope>
    <source>
        <strain evidence="1">KC 927</strain>
    </source>
</reference>
<keyword evidence="2" id="KW-1185">Reference proteome</keyword>
<dbReference type="EMBL" id="JAOVZV010000022">
    <property type="protein sequence ID" value="MCX8534317.1"/>
    <property type="molecule type" value="Genomic_DNA"/>
</dbReference>
<proteinExistence type="predicted"/>
<comment type="caution">
    <text evidence="1">The sequence shown here is derived from an EMBL/GenBank/DDBJ whole genome shotgun (WGS) entry which is preliminary data.</text>
</comment>
<name>A0ABT3Y876_9FLAO</name>
<protein>
    <recommendedName>
        <fullName evidence="3">Transposase</fullName>
    </recommendedName>
</protein>
<organism evidence="1 2">
    <name type="scientific">Chryseobacterium luquanense</name>
    <dbReference type="NCBI Taxonomy" id="2983766"/>
    <lineage>
        <taxon>Bacteria</taxon>
        <taxon>Pseudomonadati</taxon>
        <taxon>Bacteroidota</taxon>
        <taxon>Flavobacteriia</taxon>
        <taxon>Flavobacteriales</taxon>
        <taxon>Weeksellaceae</taxon>
        <taxon>Chryseobacterium group</taxon>
        <taxon>Chryseobacterium</taxon>
    </lineage>
</organism>
<evidence type="ECO:0008006" key="3">
    <source>
        <dbReference type="Google" id="ProtNLM"/>
    </source>
</evidence>